<dbReference type="SUPFAM" id="SSF75217">
    <property type="entry name" value="alpha/beta knot"/>
    <property type="match status" value="1"/>
</dbReference>
<feature type="region of interest" description="Disordered" evidence="5">
    <location>
        <begin position="154"/>
        <end position="189"/>
    </location>
</feature>
<evidence type="ECO:0000256" key="4">
    <source>
        <dbReference type="ARBA" id="ARBA00022691"/>
    </source>
</evidence>
<dbReference type="PANTHER" id="PTHR42786:SF6">
    <property type="entry name" value="TRNA_RRNA METHYLTRANSFERASE SPOU TYPE DOMAIN-CONTAINING PROTEIN"/>
    <property type="match status" value="1"/>
</dbReference>
<dbReference type="RefSeq" id="WP_210683218.1">
    <property type="nucleotide sequence ID" value="NZ_JAGMWN010000009.1"/>
</dbReference>
<dbReference type="GO" id="GO:0005829">
    <property type="term" value="C:cytosol"/>
    <property type="evidence" value="ECO:0007669"/>
    <property type="project" value="TreeGrafter"/>
</dbReference>
<keyword evidence="4" id="KW-0949">S-adenosyl-L-methionine</keyword>
<name>A0A8J7V3Q4_9PROT</name>
<evidence type="ECO:0000256" key="3">
    <source>
        <dbReference type="ARBA" id="ARBA00022679"/>
    </source>
</evidence>
<evidence type="ECO:0000313" key="8">
    <source>
        <dbReference type="Proteomes" id="UP000672602"/>
    </source>
</evidence>
<dbReference type="Proteomes" id="UP000672602">
    <property type="component" value="Unassembled WGS sequence"/>
</dbReference>
<organism evidence="7 8">
    <name type="scientific">Marivibrio halodurans</name>
    <dbReference type="NCBI Taxonomy" id="2039722"/>
    <lineage>
        <taxon>Bacteria</taxon>
        <taxon>Pseudomonadati</taxon>
        <taxon>Pseudomonadota</taxon>
        <taxon>Alphaproteobacteria</taxon>
        <taxon>Rhodospirillales</taxon>
        <taxon>Rhodospirillaceae</taxon>
        <taxon>Marivibrio</taxon>
    </lineage>
</organism>
<comment type="caution">
    <text evidence="7">The sequence shown here is derived from an EMBL/GenBank/DDBJ whole genome shotgun (WGS) entry which is preliminary data.</text>
</comment>
<dbReference type="Gene3D" id="3.40.1280.10">
    <property type="match status" value="1"/>
</dbReference>
<dbReference type="InterPro" id="IPR001537">
    <property type="entry name" value="SpoU_MeTrfase"/>
</dbReference>
<protein>
    <submittedName>
        <fullName evidence="7">RNA methyltransferase</fullName>
    </submittedName>
</protein>
<reference evidence="7" key="1">
    <citation type="submission" date="2021-04" db="EMBL/GenBank/DDBJ databases">
        <authorList>
            <person name="Zhang D.-C."/>
        </authorList>
    </citation>
    <scope>NUCLEOTIDE SEQUENCE</scope>
    <source>
        <strain evidence="7">CGMCC 1.15697</strain>
    </source>
</reference>
<sequence length="189" mass="20058">MRGYFGVGVERLSKPRNAGAIFRTAHAFGAHFLFGIGADVNLAQIRKTDTADTAGSIPLWEVSEPAALDLPRGCQLVGIELTEDAVPLPSFRHPARAAYVLGSERSSLTPELLARCHHVVRIPTAFSLNVNVALALVLYDRMLSRGRFAERPVAAGGPTAPPAAHVHGGVFSREGRKDSPPSGTSAGQE</sequence>
<evidence type="ECO:0000256" key="5">
    <source>
        <dbReference type="SAM" id="MobiDB-lite"/>
    </source>
</evidence>
<feature type="domain" description="tRNA/rRNA methyltransferase SpoU type" evidence="6">
    <location>
        <begin position="8"/>
        <end position="139"/>
    </location>
</feature>
<keyword evidence="2 7" id="KW-0489">Methyltransferase</keyword>
<dbReference type="GO" id="GO:0008173">
    <property type="term" value="F:RNA methyltransferase activity"/>
    <property type="evidence" value="ECO:0007669"/>
    <property type="project" value="InterPro"/>
</dbReference>
<evidence type="ECO:0000256" key="1">
    <source>
        <dbReference type="ARBA" id="ARBA00007228"/>
    </source>
</evidence>
<keyword evidence="8" id="KW-1185">Reference proteome</keyword>
<feature type="compositionally biased region" description="Low complexity" evidence="5">
    <location>
        <begin position="154"/>
        <end position="169"/>
    </location>
</feature>
<dbReference type="CDD" id="cd18098">
    <property type="entry name" value="SpoU-like"/>
    <property type="match status" value="1"/>
</dbReference>
<dbReference type="PANTHER" id="PTHR42786">
    <property type="entry name" value="TRNA/RRNA METHYLTRANSFERASE"/>
    <property type="match status" value="1"/>
</dbReference>
<dbReference type="InterPro" id="IPR029026">
    <property type="entry name" value="tRNA_m1G_MTases_N"/>
</dbReference>
<keyword evidence="3" id="KW-0808">Transferase</keyword>
<evidence type="ECO:0000256" key="2">
    <source>
        <dbReference type="ARBA" id="ARBA00022603"/>
    </source>
</evidence>
<proteinExistence type="inferred from homology"/>
<evidence type="ECO:0000259" key="6">
    <source>
        <dbReference type="Pfam" id="PF00588"/>
    </source>
</evidence>
<dbReference type="EMBL" id="JAGMWN010000009">
    <property type="protein sequence ID" value="MBP5858630.1"/>
    <property type="molecule type" value="Genomic_DNA"/>
</dbReference>
<dbReference type="InterPro" id="IPR004384">
    <property type="entry name" value="RNA_MeTrfase_TrmJ/LasT"/>
</dbReference>
<dbReference type="GO" id="GO:0002128">
    <property type="term" value="P:tRNA nucleoside ribose methylation"/>
    <property type="evidence" value="ECO:0007669"/>
    <property type="project" value="TreeGrafter"/>
</dbReference>
<dbReference type="Pfam" id="PF00588">
    <property type="entry name" value="SpoU_methylase"/>
    <property type="match status" value="1"/>
</dbReference>
<accession>A0A8J7V3Q4</accession>
<dbReference type="AlphaFoldDB" id="A0A8J7V3Q4"/>
<dbReference type="InterPro" id="IPR029028">
    <property type="entry name" value="Alpha/beta_knot_MTases"/>
</dbReference>
<dbReference type="GO" id="GO:0003723">
    <property type="term" value="F:RNA binding"/>
    <property type="evidence" value="ECO:0007669"/>
    <property type="project" value="InterPro"/>
</dbReference>
<comment type="similarity">
    <text evidence="1">Belongs to the class IV-like SAM-binding methyltransferase superfamily. RNA methyltransferase TrmH family.</text>
</comment>
<gene>
    <name evidence="7" type="ORF">KAJ83_16540</name>
</gene>
<evidence type="ECO:0000313" key="7">
    <source>
        <dbReference type="EMBL" id="MBP5858630.1"/>
    </source>
</evidence>